<keyword evidence="3" id="KW-1185">Reference proteome</keyword>
<gene>
    <name evidence="2" type="ORF">SAMN02583745_00467</name>
</gene>
<evidence type="ECO:0000313" key="3">
    <source>
        <dbReference type="Proteomes" id="UP000242642"/>
    </source>
</evidence>
<sequence length="130" mass="14747">MTIVKLPLADSEKLETRAVLKKTALAHRYLAELKGRAVSIPNEAIFINILTLQEAKDSSEIESIITTHYELYKANLFHNSSINVAAKEVQNYASALKQGFYEAKKNRLIRLHDIIAVQQKLEQNNADIRK</sequence>
<dbReference type="RefSeq" id="WP_218139446.1">
    <property type="nucleotide sequence ID" value="NZ_FOHV01000003.1"/>
</dbReference>
<accession>A0A1H9Z8E1</accession>
<proteinExistence type="predicted"/>
<dbReference type="Pfam" id="PF13784">
    <property type="entry name" value="Fic_N"/>
    <property type="match status" value="1"/>
</dbReference>
<dbReference type="Proteomes" id="UP000242642">
    <property type="component" value="Unassembled WGS sequence"/>
</dbReference>
<organism evidence="2 3">
    <name type="scientific">Thorsellia anophelis DSM 18579</name>
    <dbReference type="NCBI Taxonomy" id="1123402"/>
    <lineage>
        <taxon>Bacteria</taxon>
        <taxon>Pseudomonadati</taxon>
        <taxon>Pseudomonadota</taxon>
        <taxon>Gammaproteobacteria</taxon>
        <taxon>Enterobacterales</taxon>
        <taxon>Thorselliaceae</taxon>
        <taxon>Thorsellia</taxon>
    </lineage>
</organism>
<dbReference type="STRING" id="1123402.SAMN02583745_00467"/>
<evidence type="ECO:0000259" key="1">
    <source>
        <dbReference type="Pfam" id="PF13784"/>
    </source>
</evidence>
<evidence type="ECO:0000313" key="2">
    <source>
        <dbReference type="EMBL" id="SES77743.1"/>
    </source>
</evidence>
<dbReference type="AlphaFoldDB" id="A0A1H9Z8E1"/>
<name>A0A1H9Z8E1_9GAMM</name>
<protein>
    <submittedName>
        <fullName evidence="2">Fic/DOC family N-terminal</fullName>
    </submittedName>
</protein>
<dbReference type="InterPro" id="IPR025758">
    <property type="entry name" value="Fic/DOC_N"/>
</dbReference>
<reference evidence="3" key="1">
    <citation type="submission" date="2016-10" db="EMBL/GenBank/DDBJ databases">
        <authorList>
            <person name="Varghese N."/>
            <person name="Submissions S."/>
        </authorList>
    </citation>
    <scope>NUCLEOTIDE SEQUENCE [LARGE SCALE GENOMIC DNA]</scope>
    <source>
        <strain evidence="3">DSM 18579</strain>
    </source>
</reference>
<dbReference type="EMBL" id="FOHV01000003">
    <property type="protein sequence ID" value="SES77743.1"/>
    <property type="molecule type" value="Genomic_DNA"/>
</dbReference>
<feature type="domain" description="Fic/DOC N-terminal" evidence="1">
    <location>
        <begin position="20"/>
        <end position="100"/>
    </location>
</feature>